<keyword evidence="3" id="KW-1185">Reference proteome</keyword>
<keyword evidence="1" id="KW-0812">Transmembrane</keyword>
<protein>
    <submittedName>
        <fullName evidence="2">Uncharacterized protein</fullName>
    </submittedName>
</protein>
<evidence type="ECO:0000313" key="2">
    <source>
        <dbReference type="EMBL" id="TGL87604.1"/>
    </source>
</evidence>
<organism evidence="2 3">
    <name type="scientific">Leptospira congkakensis</name>
    <dbReference type="NCBI Taxonomy" id="2484932"/>
    <lineage>
        <taxon>Bacteria</taxon>
        <taxon>Pseudomonadati</taxon>
        <taxon>Spirochaetota</taxon>
        <taxon>Spirochaetia</taxon>
        <taxon>Leptospirales</taxon>
        <taxon>Leptospiraceae</taxon>
        <taxon>Leptospira</taxon>
    </lineage>
</organism>
<keyword evidence="1" id="KW-0472">Membrane</keyword>
<gene>
    <name evidence="2" type="ORF">EHQ69_15950</name>
</gene>
<feature type="transmembrane region" description="Helical" evidence="1">
    <location>
        <begin position="31"/>
        <end position="53"/>
    </location>
</feature>
<evidence type="ECO:0000313" key="3">
    <source>
        <dbReference type="Proteomes" id="UP000298263"/>
    </source>
</evidence>
<reference evidence="2" key="1">
    <citation type="journal article" date="2019" name="PLoS Negl. Trop. Dis.">
        <title>Revisiting the worldwide diversity of Leptospira species in the environment.</title>
        <authorList>
            <person name="Vincent A.T."/>
            <person name="Schiettekatte O."/>
            <person name="Bourhy P."/>
            <person name="Veyrier F.J."/>
            <person name="Picardeau M."/>
        </authorList>
    </citation>
    <scope>NUCLEOTIDE SEQUENCE [LARGE SCALE GENOMIC DNA]</scope>
    <source>
        <strain evidence="2">201702422</strain>
    </source>
</reference>
<name>A0A4Z1ACH5_9LEPT</name>
<dbReference type="EMBL" id="RQGP01000027">
    <property type="protein sequence ID" value="TGL87604.1"/>
    <property type="molecule type" value="Genomic_DNA"/>
</dbReference>
<sequence length="182" mass="21239">MGYLNFDTISSDRMGYNRYLYPKRTNSSFRIVSLLGLFFFISVFLSLGCASLLPEERRVYPKNPIPLPKGMDIHDWMNSKQKQFPNHLQSYTPYSSVYKIVYYRKKNTSIGSYISCGAYLRQNDTYAIEIFQMISMINYSDYTKSLGRYNKGGDLGPMSEKERTEILLPCMEEFLEPPQTKE</sequence>
<proteinExistence type="predicted"/>
<accession>A0A4Z1ACH5</accession>
<evidence type="ECO:0000256" key="1">
    <source>
        <dbReference type="SAM" id="Phobius"/>
    </source>
</evidence>
<comment type="caution">
    <text evidence="2">The sequence shown here is derived from an EMBL/GenBank/DDBJ whole genome shotgun (WGS) entry which is preliminary data.</text>
</comment>
<dbReference type="Proteomes" id="UP000298263">
    <property type="component" value="Unassembled WGS sequence"/>
</dbReference>
<dbReference type="RefSeq" id="WP_135586568.1">
    <property type="nucleotide sequence ID" value="NZ_RQGO01000010.1"/>
</dbReference>
<dbReference type="OrthoDB" id="330074at2"/>
<keyword evidence="1" id="KW-1133">Transmembrane helix</keyword>
<dbReference type="AlphaFoldDB" id="A0A4Z1ACH5"/>